<dbReference type="InterPro" id="IPR002933">
    <property type="entry name" value="Peptidase_M20"/>
</dbReference>
<protein>
    <submittedName>
        <fullName evidence="1">M20/M25/M40 family metallo-hydrolase</fullName>
    </submittedName>
</protein>
<gene>
    <name evidence="1" type="ORF">G5B17_08340</name>
</gene>
<sequence>MELEKIDIPYVQVPGGGIFAYINGDSTGKTVLLRSDIDALPILESETNLKNKKICISKNPGVMHGCGHDGHIAMLLTAAKILKNMEASLNGRVVLIFEEGEEGHRNIEKLLAYMAEKDMKFDTCYASHVR</sequence>
<dbReference type="SUPFAM" id="SSF53187">
    <property type="entry name" value="Zn-dependent exopeptidases"/>
    <property type="match status" value="1"/>
</dbReference>
<dbReference type="RefSeq" id="WP_173769705.1">
    <property type="nucleotide sequence ID" value="NZ_JAAITS010000019.1"/>
</dbReference>
<dbReference type="InterPro" id="IPR017439">
    <property type="entry name" value="Amidohydrolase"/>
</dbReference>
<proteinExistence type="predicted"/>
<reference evidence="1 2" key="1">
    <citation type="journal article" date="2020" name="Cell Host Microbe">
        <title>Functional and Genomic Variation between Human-Derived Isolates of Lachnospiraceae Reveals Inter- and Intra-Species Diversity.</title>
        <authorList>
            <person name="Sorbara M.T."/>
            <person name="Littmann E.R."/>
            <person name="Fontana E."/>
            <person name="Moody T.U."/>
            <person name="Kohout C.E."/>
            <person name="Gjonbalaj M."/>
            <person name="Eaton V."/>
            <person name="Seok R."/>
            <person name="Leiner I.M."/>
            <person name="Pamer E.G."/>
        </authorList>
    </citation>
    <scope>NUCLEOTIDE SEQUENCE [LARGE SCALE GENOMIC DNA]</scope>
    <source>
        <strain evidence="1 2">MSK.17.74</strain>
    </source>
</reference>
<evidence type="ECO:0000313" key="2">
    <source>
        <dbReference type="Proteomes" id="UP001644719"/>
    </source>
</evidence>
<name>A0ABX2H5R3_9FIRM</name>
<keyword evidence="2" id="KW-1185">Reference proteome</keyword>
<comment type="caution">
    <text evidence="1">The sequence shown here is derived from an EMBL/GenBank/DDBJ whole genome shotgun (WGS) entry which is preliminary data.</text>
</comment>
<dbReference type="Proteomes" id="UP001644719">
    <property type="component" value="Unassembled WGS sequence"/>
</dbReference>
<dbReference type="PANTHER" id="PTHR11014:SF63">
    <property type="entry name" value="METALLOPEPTIDASE, PUTATIVE (AFU_ORTHOLOGUE AFUA_6G09600)-RELATED"/>
    <property type="match status" value="1"/>
</dbReference>
<dbReference type="EMBL" id="JAAITS010000019">
    <property type="protein sequence ID" value="NSG85443.1"/>
    <property type="molecule type" value="Genomic_DNA"/>
</dbReference>
<dbReference type="GeneID" id="69516121"/>
<dbReference type="Gene3D" id="3.40.630.10">
    <property type="entry name" value="Zn peptidases"/>
    <property type="match status" value="1"/>
</dbReference>
<evidence type="ECO:0000313" key="1">
    <source>
        <dbReference type="EMBL" id="NSG85443.1"/>
    </source>
</evidence>
<dbReference type="PANTHER" id="PTHR11014">
    <property type="entry name" value="PEPTIDASE M20 FAMILY MEMBER"/>
    <property type="match status" value="1"/>
</dbReference>
<organism evidence="1 2">
    <name type="scientific">Blautia faecis</name>
    <dbReference type="NCBI Taxonomy" id="871665"/>
    <lineage>
        <taxon>Bacteria</taxon>
        <taxon>Bacillati</taxon>
        <taxon>Bacillota</taxon>
        <taxon>Clostridia</taxon>
        <taxon>Lachnospirales</taxon>
        <taxon>Lachnospiraceae</taxon>
        <taxon>Blautia</taxon>
    </lineage>
</organism>
<dbReference type="Pfam" id="PF01546">
    <property type="entry name" value="Peptidase_M20"/>
    <property type="match status" value="1"/>
</dbReference>
<accession>A0ABX2H5R3</accession>